<dbReference type="InterPro" id="IPR023631">
    <property type="entry name" value="Amidase_dom"/>
</dbReference>
<dbReference type="Proteomes" id="UP000224634">
    <property type="component" value="Unassembled WGS sequence"/>
</dbReference>
<dbReference type="InterPro" id="IPR000120">
    <property type="entry name" value="Amidase"/>
</dbReference>
<dbReference type="OrthoDB" id="421993at2759"/>
<dbReference type="PANTHER" id="PTHR11895:SF67">
    <property type="entry name" value="AMIDASE DOMAIN-CONTAINING PROTEIN"/>
    <property type="match status" value="1"/>
</dbReference>
<dbReference type="Gene3D" id="3.90.1300.10">
    <property type="entry name" value="Amidase signature (AS) domain"/>
    <property type="match status" value="1"/>
</dbReference>
<dbReference type="InterPro" id="IPR020556">
    <property type="entry name" value="Amidase_CS"/>
</dbReference>
<proteinExistence type="inferred from homology"/>
<dbReference type="SUPFAM" id="SSF75304">
    <property type="entry name" value="Amidase signature (AS) enzymes"/>
    <property type="match status" value="1"/>
</dbReference>
<dbReference type="Pfam" id="PF01425">
    <property type="entry name" value="Amidase"/>
    <property type="match status" value="1"/>
</dbReference>
<evidence type="ECO:0000256" key="2">
    <source>
        <dbReference type="SAM" id="MobiDB-lite"/>
    </source>
</evidence>
<dbReference type="EMBL" id="PDNA01000001">
    <property type="protein sequence ID" value="PGH28186.1"/>
    <property type="molecule type" value="Genomic_DNA"/>
</dbReference>
<reference evidence="4 5" key="1">
    <citation type="submission" date="2017-10" db="EMBL/GenBank/DDBJ databases">
        <title>Comparative genomics in systemic dimorphic fungi from Ajellomycetaceae.</title>
        <authorList>
            <person name="Munoz J.F."/>
            <person name="Mcewen J.G."/>
            <person name="Clay O.K."/>
            <person name="Cuomo C.A."/>
        </authorList>
    </citation>
    <scope>NUCLEOTIDE SEQUENCE [LARGE SCALE GENOMIC DNA]</scope>
    <source>
        <strain evidence="4 5">UAMH7299</strain>
    </source>
</reference>
<dbReference type="STRING" id="1447883.A0A2B7Z2P4"/>
<comment type="caution">
    <text evidence="4">The sequence shown here is derived from an EMBL/GenBank/DDBJ whole genome shotgun (WGS) entry which is preliminary data.</text>
</comment>
<keyword evidence="5" id="KW-1185">Reference proteome</keyword>
<evidence type="ECO:0000259" key="3">
    <source>
        <dbReference type="Pfam" id="PF01425"/>
    </source>
</evidence>
<gene>
    <name evidence="4" type="ORF">AJ80_00076</name>
</gene>
<dbReference type="GO" id="GO:0003824">
    <property type="term" value="F:catalytic activity"/>
    <property type="evidence" value="ECO:0007669"/>
    <property type="project" value="InterPro"/>
</dbReference>
<dbReference type="PANTHER" id="PTHR11895">
    <property type="entry name" value="TRANSAMIDASE"/>
    <property type="match status" value="1"/>
</dbReference>
<evidence type="ECO:0000256" key="1">
    <source>
        <dbReference type="ARBA" id="ARBA00009199"/>
    </source>
</evidence>
<dbReference type="AlphaFoldDB" id="A0A2B7Z2P4"/>
<organism evidence="4 5">
    <name type="scientific">Polytolypa hystricis (strain UAMH7299)</name>
    <dbReference type="NCBI Taxonomy" id="1447883"/>
    <lineage>
        <taxon>Eukaryota</taxon>
        <taxon>Fungi</taxon>
        <taxon>Dikarya</taxon>
        <taxon>Ascomycota</taxon>
        <taxon>Pezizomycotina</taxon>
        <taxon>Eurotiomycetes</taxon>
        <taxon>Eurotiomycetidae</taxon>
        <taxon>Onygenales</taxon>
        <taxon>Onygenales incertae sedis</taxon>
        <taxon>Polytolypa</taxon>
    </lineage>
</organism>
<accession>A0A2B7Z2P4</accession>
<evidence type="ECO:0000313" key="4">
    <source>
        <dbReference type="EMBL" id="PGH28186.1"/>
    </source>
</evidence>
<feature type="domain" description="Amidase" evidence="3">
    <location>
        <begin position="157"/>
        <end position="559"/>
    </location>
</feature>
<sequence length="620" mass="65584">MASESQPRFFQYPSPREGPALPYKNATESNPVLRGRLLELAASLIRSSPFLQGLLFRNAGLGTLQDIDDLRNYEARYDPTVVPILDAATISSSQSQLPAPTTRRAGNGGYYTSADYHALYLSGELTPTAVAEALLPLIRRDTSPAGEHSIAFIDSKVDIVRAAAAASTERYKNGNPLGPLDGVPVAIKDEVDIEGYKRTLGTKLDFTGANCTTVWCVKQWEQAGAIVVGKTTMHELGLDTTNNNPNLGTPRNPHNQDYYTGGSSGGSGYAVGSGLVPIALGADGGGSIRIPASYCGVYGLKPTHGRVSGSPSIGLAKTTGVYGPLASSLDDLALSYRVMANPDPDSESSGVFPNPLSTLRDASASRPKIIGIFPDWVNQADPDVLSLFNKTIDYYRTTQGYEVIDISIPYIPEGQKAHALTILSEISSGLTYAQTAHVTAANKVLLSIGGTQATAKDFIAAQKVRNLLMRHLAFLFRKHPGLVIATPTVPTPGSKIHRGEADLVRGVSDTDSSLRSMEYVYLANFTGCPAISCPMGYAEGTKVPVGIMGMGEWGSEEALIEWGKDGEGVLGVDDDDIKATSTAATAAVTVADGGEKKGVRTPGEKWVDVIAAVRGASETT</sequence>
<dbReference type="InterPro" id="IPR036928">
    <property type="entry name" value="AS_sf"/>
</dbReference>
<evidence type="ECO:0000313" key="5">
    <source>
        <dbReference type="Proteomes" id="UP000224634"/>
    </source>
</evidence>
<dbReference type="PROSITE" id="PS00571">
    <property type="entry name" value="AMIDASES"/>
    <property type="match status" value="1"/>
</dbReference>
<feature type="region of interest" description="Disordered" evidence="2">
    <location>
        <begin position="1"/>
        <end position="25"/>
    </location>
</feature>
<protein>
    <recommendedName>
        <fullName evidence="3">Amidase domain-containing protein</fullName>
    </recommendedName>
</protein>
<name>A0A2B7Z2P4_POLH7</name>
<comment type="similarity">
    <text evidence="1">Belongs to the amidase family.</text>
</comment>